<organism evidence="1 2">
    <name type="scientific">Eubacterium uniforme</name>
    <dbReference type="NCBI Taxonomy" id="39495"/>
    <lineage>
        <taxon>Bacteria</taxon>
        <taxon>Bacillati</taxon>
        <taxon>Bacillota</taxon>
        <taxon>Clostridia</taxon>
        <taxon>Eubacteriales</taxon>
        <taxon>Eubacteriaceae</taxon>
        <taxon>Eubacterium</taxon>
    </lineage>
</organism>
<dbReference type="AlphaFoldDB" id="A0A1T4VAJ1"/>
<dbReference type="EMBL" id="FUXZ01000003">
    <property type="protein sequence ID" value="SKA61551.1"/>
    <property type="molecule type" value="Genomic_DNA"/>
</dbReference>
<gene>
    <name evidence="1" type="ORF">SAMN02745111_00495</name>
</gene>
<dbReference type="Proteomes" id="UP000190814">
    <property type="component" value="Unassembled WGS sequence"/>
</dbReference>
<sequence length="185" mass="20866">MGLVNEIINKNGEKVVIETMNCLQVTEAFKRIKGWEIISSFSVGGFLYLGFSKNMPGKMIVISDSKAKILDCNDGSLVECNAEYDEREYVAICDMIEDEYITLVGPYGGSISHETTSGERVEIEYLGEKVTPYKTLKYEQILFVDTMGNREIIYRSNPPYLYGFSDDGNYFVLADDGGIDVLRRI</sequence>
<keyword evidence="2" id="KW-1185">Reference proteome</keyword>
<evidence type="ECO:0000313" key="2">
    <source>
        <dbReference type="Proteomes" id="UP000190814"/>
    </source>
</evidence>
<dbReference type="RefSeq" id="WP_078765387.1">
    <property type="nucleotide sequence ID" value="NZ_FUXZ01000003.1"/>
</dbReference>
<protein>
    <submittedName>
        <fullName evidence="1">Uncharacterized protein</fullName>
    </submittedName>
</protein>
<dbReference type="OrthoDB" id="2917833at2"/>
<accession>A0A1T4VAJ1</accession>
<dbReference type="STRING" id="39495.SAMN02745111_00495"/>
<reference evidence="1 2" key="1">
    <citation type="submission" date="2017-02" db="EMBL/GenBank/DDBJ databases">
        <authorList>
            <person name="Peterson S.W."/>
        </authorList>
    </citation>
    <scope>NUCLEOTIDE SEQUENCE [LARGE SCALE GENOMIC DNA]</scope>
    <source>
        <strain evidence="1 2">ATCC 35992</strain>
    </source>
</reference>
<evidence type="ECO:0000313" key="1">
    <source>
        <dbReference type="EMBL" id="SKA61551.1"/>
    </source>
</evidence>
<name>A0A1T4VAJ1_9FIRM</name>
<proteinExistence type="predicted"/>